<dbReference type="SUPFAM" id="SSF51283">
    <property type="entry name" value="dUTPase-like"/>
    <property type="match status" value="1"/>
</dbReference>
<evidence type="ECO:0000256" key="2">
    <source>
        <dbReference type="ARBA" id="ARBA00023080"/>
    </source>
</evidence>
<dbReference type="InterPro" id="IPR011962">
    <property type="entry name" value="dCTP_deaminase"/>
</dbReference>
<dbReference type="Proteomes" id="UP000068447">
    <property type="component" value="Chromosome"/>
</dbReference>
<accession>A0A0U2JI92</accession>
<keyword evidence="3" id="KW-0812">Transmembrane</keyword>
<dbReference type="EMBL" id="CP013650">
    <property type="protein sequence ID" value="ALS97174.1"/>
    <property type="molecule type" value="Genomic_DNA"/>
</dbReference>
<reference evidence="4 5" key="1">
    <citation type="submission" date="2015-12" db="EMBL/GenBank/DDBJ databases">
        <title>Complete genome of Lacimicrobium alkaliphilum KCTC 32984.</title>
        <authorList>
            <person name="Kim S.-G."/>
            <person name="Lee Y.-J."/>
        </authorList>
    </citation>
    <scope>NUCLEOTIDE SEQUENCE [LARGE SCALE GENOMIC DNA]</scope>
    <source>
        <strain evidence="4 5">YelD216</strain>
    </source>
</reference>
<organism evidence="4 5">
    <name type="scientific">Lacimicrobium alkaliphilum</name>
    <dbReference type="NCBI Taxonomy" id="1526571"/>
    <lineage>
        <taxon>Bacteria</taxon>
        <taxon>Pseudomonadati</taxon>
        <taxon>Pseudomonadota</taxon>
        <taxon>Gammaproteobacteria</taxon>
        <taxon>Alteromonadales</taxon>
        <taxon>Alteromonadaceae</taxon>
        <taxon>Lacimicrobium</taxon>
    </lineage>
</organism>
<keyword evidence="5" id="KW-1185">Reference proteome</keyword>
<dbReference type="CDD" id="cd07557">
    <property type="entry name" value="trimeric_dUTPase"/>
    <property type="match status" value="1"/>
</dbReference>
<dbReference type="KEGG" id="lal:AT746_02015"/>
<evidence type="ECO:0000313" key="4">
    <source>
        <dbReference type="EMBL" id="ALS97174.1"/>
    </source>
</evidence>
<dbReference type="InterPro" id="IPR033704">
    <property type="entry name" value="dUTPase_trimeric"/>
</dbReference>
<evidence type="ECO:0000313" key="5">
    <source>
        <dbReference type="Proteomes" id="UP000068447"/>
    </source>
</evidence>
<dbReference type="GO" id="GO:0006229">
    <property type="term" value="P:dUTP biosynthetic process"/>
    <property type="evidence" value="ECO:0007669"/>
    <property type="project" value="InterPro"/>
</dbReference>
<dbReference type="STRING" id="1526571.AT746_02015"/>
<evidence type="ECO:0000256" key="1">
    <source>
        <dbReference type="ARBA" id="ARBA00022801"/>
    </source>
</evidence>
<keyword evidence="3" id="KW-0472">Membrane</keyword>
<gene>
    <name evidence="4" type="ORF">AT746_02015</name>
</gene>
<name>A0A0U2JI92_9ALTE</name>
<feature type="transmembrane region" description="Helical" evidence="3">
    <location>
        <begin position="201"/>
        <end position="223"/>
    </location>
</feature>
<sequence length="251" mass="28932">MQLSAFDAVNDGFIVDFNGEKLNPFDYRGKASVDLGIKEILLKDSEESNFIECREKYIIRPQETVCVISRERVVVPENHVAYVFLKNRLSQMGLFSFNTGIIDPGFDGPVSTVMTNLSRESIELSNNQDNHLFFRVVFHKMTNSGELTNSEKRKYSYRKYKEYRISDLKKFPYHFLDPSKIKAEVDKSLTDKAGFISNRKFAIISFIFAAFLTILPIVVSVAIQVTNDKFQVNKDEINKIKTEIENLKNKK</sequence>
<dbReference type="RefSeq" id="WP_062475743.1">
    <property type="nucleotide sequence ID" value="NZ_CP013650.1"/>
</dbReference>
<dbReference type="OrthoDB" id="6401091at2"/>
<evidence type="ECO:0000256" key="3">
    <source>
        <dbReference type="SAM" id="Phobius"/>
    </source>
</evidence>
<dbReference type="Gene3D" id="2.70.40.10">
    <property type="match status" value="1"/>
</dbReference>
<keyword evidence="1" id="KW-0378">Hydrolase</keyword>
<dbReference type="Pfam" id="PF22769">
    <property type="entry name" value="DCD"/>
    <property type="match status" value="1"/>
</dbReference>
<proteinExistence type="predicted"/>
<keyword evidence="2" id="KW-0546">Nucleotide metabolism</keyword>
<dbReference type="GO" id="GO:0008829">
    <property type="term" value="F:dCTP deaminase activity"/>
    <property type="evidence" value="ECO:0007669"/>
    <property type="project" value="InterPro"/>
</dbReference>
<dbReference type="AlphaFoldDB" id="A0A0U2JI92"/>
<dbReference type="InterPro" id="IPR036157">
    <property type="entry name" value="dUTPase-like_sf"/>
</dbReference>
<keyword evidence="3" id="KW-1133">Transmembrane helix</keyword>
<protein>
    <submittedName>
        <fullName evidence="4">Uncharacterized protein</fullName>
    </submittedName>
</protein>